<feature type="domain" description="Metallo-beta-lactamase" evidence="1">
    <location>
        <begin position="45"/>
        <end position="235"/>
    </location>
</feature>
<evidence type="ECO:0000259" key="1">
    <source>
        <dbReference type="SMART" id="SM00849"/>
    </source>
</evidence>
<dbReference type="PANTHER" id="PTHR42663">
    <property type="entry name" value="HYDROLASE C777.06C-RELATED-RELATED"/>
    <property type="match status" value="1"/>
</dbReference>
<organism evidence="2 3">
    <name type="scientific">Aeoliella mucimassa</name>
    <dbReference type="NCBI Taxonomy" id="2527972"/>
    <lineage>
        <taxon>Bacteria</taxon>
        <taxon>Pseudomonadati</taxon>
        <taxon>Planctomycetota</taxon>
        <taxon>Planctomycetia</taxon>
        <taxon>Pirellulales</taxon>
        <taxon>Lacipirellulaceae</taxon>
        <taxon>Aeoliella</taxon>
    </lineage>
</organism>
<keyword evidence="3" id="KW-1185">Reference proteome</keyword>
<dbReference type="SUPFAM" id="SSF56281">
    <property type="entry name" value="Metallo-hydrolase/oxidoreductase"/>
    <property type="match status" value="1"/>
</dbReference>
<dbReference type="SMART" id="SM00849">
    <property type="entry name" value="Lactamase_B"/>
    <property type="match status" value="1"/>
</dbReference>
<dbReference type="Proteomes" id="UP000315750">
    <property type="component" value="Chromosome"/>
</dbReference>
<evidence type="ECO:0000313" key="2">
    <source>
        <dbReference type="EMBL" id="QDU55625.1"/>
    </source>
</evidence>
<keyword evidence="2" id="KW-0378">Hydrolase</keyword>
<proteinExistence type="predicted"/>
<dbReference type="EC" id="3.1.4.55" evidence="2"/>
<dbReference type="Gene3D" id="3.60.15.10">
    <property type="entry name" value="Ribonuclease Z/Hydroxyacylglutathione hydrolase-like"/>
    <property type="match status" value="1"/>
</dbReference>
<evidence type="ECO:0000313" key="3">
    <source>
        <dbReference type="Proteomes" id="UP000315750"/>
    </source>
</evidence>
<dbReference type="GO" id="GO:0103043">
    <property type="term" value="F:phosphoribosyl 1,2-cyclic phosphate phosphodiesterase activity"/>
    <property type="evidence" value="ECO:0007669"/>
    <property type="project" value="UniProtKB-EC"/>
</dbReference>
<gene>
    <name evidence="2" type="primary">phnP</name>
    <name evidence="2" type="ORF">Pan181_18180</name>
</gene>
<dbReference type="CDD" id="cd16279">
    <property type="entry name" value="metallo-hydrolase-like_MBL-fold"/>
    <property type="match status" value="1"/>
</dbReference>
<dbReference type="RefSeq" id="WP_231943791.1">
    <property type="nucleotide sequence ID" value="NZ_CP036278.1"/>
</dbReference>
<dbReference type="EMBL" id="CP036278">
    <property type="protein sequence ID" value="QDU55625.1"/>
    <property type="molecule type" value="Genomic_DNA"/>
</dbReference>
<reference evidence="2 3" key="1">
    <citation type="submission" date="2019-02" db="EMBL/GenBank/DDBJ databases">
        <title>Deep-cultivation of Planctomycetes and their phenomic and genomic characterization uncovers novel biology.</title>
        <authorList>
            <person name="Wiegand S."/>
            <person name="Jogler M."/>
            <person name="Boedeker C."/>
            <person name="Pinto D."/>
            <person name="Vollmers J."/>
            <person name="Rivas-Marin E."/>
            <person name="Kohn T."/>
            <person name="Peeters S.H."/>
            <person name="Heuer A."/>
            <person name="Rast P."/>
            <person name="Oberbeckmann S."/>
            <person name="Bunk B."/>
            <person name="Jeske O."/>
            <person name="Meyerdierks A."/>
            <person name="Storesund J.E."/>
            <person name="Kallscheuer N."/>
            <person name="Luecker S."/>
            <person name="Lage O.M."/>
            <person name="Pohl T."/>
            <person name="Merkel B.J."/>
            <person name="Hornburger P."/>
            <person name="Mueller R.-W."/>
            <person name="Bruemmer F."/>
            <person name="Labrenz M."/>
            <person name="Spormann A.M."/>
            <person name="Op den Camp H."/>
            <person name="Overmann J."/>
            <person name="Amann R."/>
            <person name="Jetten M.S.M."/>
            <person name="Mascher T."/>
            <person name="Medema M.H."/>
            <person name="Devos D.P."/>
            <person name="Kaster A.-K."/>
            <person name="Ovreas L."/>
            <person name="Rohde M."/>
            <person name="Galperin M.Y."/>
            <person name="Jogler C."/>
        </authorList>
    </citation>
    <scope>NUCLEOTIDE SEQUENCE [LARGE SCALE GENOMIC DNA]</scope>
    <source>
        <strain evidence="2 3">Pan181</strain>
    </source>
</reference>
<accession>A0A518ALK9</accession>
<name>A0A518ALK9_9BACT</name>
<dbReference type="InterPro" id="IPR036866">
    <property type="entry name" value="RibonucZ/Hydroxyglut_hydro"/>
</dbReference>
<dbReference type="AlphaFoldDB" id="A0A518ALK9"/>
<dbReference type="KEGG" id="amuc:Pan181_18180"/>
<sequence length="265" mass="29378">MPDCLVTTDFTGEMILLGTGTSVGVPSVGCGCEVCRSPDPRNKRLRASAILGLPEGNLLIDTSPDLRMQLLREDIGLVHAVLYTHEHADHVFGLDDLRLMQFYLDGPVPLYCEQQVEQRIRQSFDYAFTSESQSLVPQLQLNPIGLEPFEVLGTQITPMRLNHGTAFEVLGFRFGNIAYCTDVNHIPTESMAKLQGLDVLILDALRVTPSKTHFTLDQAIEVAQELGAKQTYFTHVAHELEYHATNARLPEGMALAYDGLRIPLS</sequence>
<protein>
    <submittedName>
        <fullName evidence="2">Phosphoribosyl 1,2-cyclic phosphodiesterase</fullName>
        <ecNumber evidence="2">3.1.4.55</ecNumber>
    </submittedName>
</protein>
<dbReference type="Pfam" id="PF12706">
    <property type="entry name" value="Lactamase_B_2"/>
    <property type="match status" value="1"/>
</dbReference>
<dbReference type="InterPro" id="IPR001279">
    <property type="entry name" value="Metallo-B-lactamas"/>
</dbReference>
<dbReference type="PANTHER" id="PTHR42663:SF6">
    <property type="entry name" value="HYDROLASE C777.06C-RELATED"/>
    <property type="match status" value="1"/>
</dbReference>